<dbReference type="RefSeq" id="WP_320326244.1">
    <property type="nucleotide sequence ID" value="NZ_JALBUS010000015.1"/>
</dbReference>
<sequence>MEKHKVEKTVDTYWTDIEKGEWIQALAMTDMQTSFNDKVQLIDDKEVQKQVMNEVDHTMRDTLSQMVQSHSIQSITLNKQQTKAKVQVTIRYRKLDVDALKNQLYVDLLPYLMNSSSLKENIPTIGKQCRKDIQANLSTSKVVTKKATMTLVKKNGAWKIQTPDIQSVWNVLNASALVDRARFSSSLADIL</sequence>
<name>A0ABU4WN35_9FIRM</name>
<evidence type="ECO:0000313" key="2">
    <source>
        <dbReference type="Proteomes" id="UP001285244"/>
    </source>
</evidence>
<reference evidence="1 2" key="1">
    <citation type="submission" date="2022-03" db="EMBL/GenBank/DDBJ databases">
        <title>Novel taxa within the pig intestine.</title>
        <authorList>
            <person name="Wylensek D."/>
            <person name="Bishof K."/>
            <person name="Afrizal A."/>
            <person name="Clavel T."/>
        </authorList>
    </citation>
    <scope>NUCLEOTIDE SEQUENCE [LARGE SCALE GENOMIC DNA]</scope>
    <source>
        <strain evidence="1 2">Cla-KB-P134</strain>
    </source>
</reference>
<keyword evidence="2" id="KW-1185">Reference proteome</keyword>
<organism evidence="1 2">
    <name type="scientific">Absicoccus intestinalis</name>
    <dbReference type="NCBI Taxonomy" id="2926319"/>
    <lineage>
        <taxon>Bacteria</taxon>
        <taxon>Bacillati</taxon>
        <taxon>Bacillota</taxon>
        <taxon>Erysipelotrichia</taxon>
        <taxon>Erysipelotrichales</taxon>
        <taxon>Erysipelotrichaceae</taxon>
        <taxon>Absicoccus</taxon>
    </lineage>
</organism>
<proteinExistence type="predicted"/>
<gene>
    <name evidence="1" type="ORF">MOZ64_09040</name>
</gene>
<accession>A0ABU4WN35</accession>
<dbReference type="Proteomes" id="UP001285244">
    <property type="component" value="Unassembled WGS sequence"/>
</dbReference>
<evidence type="ECO:0000313" key="1">
    <source>
        <dbReference type="EMBL" id="MDX8417977.1"/>
    </source>
</evidence>
<dbReference type="EMBL" id="JALBUS010000015">
    <property type="protein sequence ID" value="MDX8417977.1"/>
    <property type="molecule type" value="Genomic_DNA"/>
</dbReference>
<protein>
    <recommendedName>
        <fullName evidence="3">DUF4878 domain-containing protein</fullName>
    </recommendedName>
</protein>
<comment type="caution">
    <text evidence="1">The sequence shown here is derived from an EMBL/GenBank/DDBJ whole genome shotgun (WGS) entry which is preliminary data.</text>
</comment>
<evidence type="ECO:0008006" key="3">
    <source>
        <dbReference type="Google" id="ProtNLM"/>
    </source>
</evidence>